<feature type="domain" description="CEP76 C2" evidence="3">
    <location>
        <begin position="145"/>
        <end position="189"/>
    </location>
</feature>
<comment type="subcellular location">
    <subcellularLocation>
        <location evidence="1">Cytoplasm</location>
        <location evidence="1">Cytoskeleton</location>
        <location evidence="1">Microtubule organizing center</location>
        <location evidence="1">Centrosome</location>
    </subcellularLocation>
</comment>
<evidence type="ECO:0000256" key="1">
    <source>
        <dbReference type="ARBA" id="ARBA00004300"/>
    </source>
</evidence>
<dbReference type="AlphaFoldDB" id="A0A2A9MI88"/>
<comment type="caution">
    <text evidence="6">The sequence shown here is derived from an EMBL/GenBank/DDBJ whole genome shotgun (WGS) entry which is preliminary data.</text>
</comment>
<dbReference type="GO" id="GO:0005813">
    <property type="term" value="C:centrosome"/>
    <property type="evidence" value="ECO:0007669"/>
    <property type="project" value="UniProtKB-SubCell"/>
</dbReference>
<reference evidence="6 7" key="1">
    <citation type="submission" date="2017-09" db="EMBL/GenBank/DDBJ databases">
        <title>Genome sequencing of Besnoitia besnoiti strain Bb-Ger1.</title>
        <authorList>
            <person name="Schares G."/>
            <person name="Venepally P."/>
            <person name="Lorenzi H.A."/>
        </authorList>
    </citation>
    <scope>NUCLEOTIDE SEQUENCE [LARGE SCALE GENOMIC DNA]</scope>
    <source>
        <strain evidence="6 7">Bb-Ger1</strain>
    </source>
</reference>
<dbReference type="GeneID" id="40310927"/>
<gene>
    <name evidence="6" type="ORF">BESB_059990</name>
</gene>
<evidence type="ECO:0000313" key="7">
    <source>
        <dbReference type="Proteomes" id="UP000224006"/>
    </source>
</evidence>
<evidence type="ECO:0000259" key="3">
    <source>
        <dbReference type="Pfam" id="PF15627"/>
    </source>
</evidence>
<evidence type="ECO:0000259" key="4">
    <source>
        <dbReference type="Pfam" id="PF24652"/>
    </source>
</evidence>
<dbReference type="PANTHER" id="PTHR46436:SF1">
    <property type="entry name" value="CENTROSOMAL PROTEIN OF 76 KDA"/>
    <property type="match status" value="1"/>
</dbReference>
<evidence type="ECO:0000313" key="6">
    <source>
        <dbReference type="EMBL" id="PFH35112.1"/>
    </source>
</evidence>
<dbReference type="EMBL" id="NWUJ01000005">
    <property type="protein sequence ID" value="PFH35112.1"/>
    <property type="molecule type" value="Genomic_DNA"/>
</dbReference>
<name>A0A2A9MI88_BESBE</name>
<feature type="domain" description="Centrosomal protein of 76 kDa C-terminal" evidence="4">
    <location>
        <begin position="468"/>
        <end position="598"/>
    </location>
</feature>
<proteinExistence type="predicted"/>
<dbReference type="VEuPathDB" id="ToxoDB:BESB_059990"/>
<sequence>MDSKSKTIVYEFLAKRPDICQNLRLHLQEQQSRDGASERVVDVARTLEVLQDVGVLSEVQNQLAAYMHSEQHPVPPKPSGQSTEMLREQGGSEMDIRQEQEETGAAIPSALRCDTGIAVAASSPAWADEDQPSCIPDIADTGTLPYLLCRFCDGHGFAEYEDQAQRAHSFFVVHVSFGNQRFRSRPVEVHRPVKLHGIGAKEGLPIGELELEIQLLPRREEAQLSLAAVESQLRHSDDDKHNALRQAMSVAESWWNAYKQMHHHFRHRLVKIFAKTEFGEHLPVNSFVCPLSPRVENCSSYALDSPFHCARFVATIETETRGSTNGALTDCGSGVWSSWHALFARGAGTVEDHATLLCSLLLGFSMDAWVAVGLLAEDLPYCWVITRDRCGDPKVATFWDACTGQRLASYDPAIAVRFASVHCVFNHTAFYACCSVIYSSDKLHYHFEGDESMWWKMPEAVFNSPHLKMEDNLRHMIENYRRSKLEGMETQWDDVMSTVLSLALSNYETERTIGVTFGDRPFRDIIKGLCQTYTFKACPLHFTTGEVSAYFGALLNHPVGRHILELPLGPVKSVYGLRCKIFKLPEDQISVWVILAVRHYPSC</sequence>
<dbReference type="Pfam" id="PF24656">
    <property type="entry name" value="CEPT76_peptidase"/>
    <property type="match status" value="1"/>
</dbReference>
<dbReference type="Pfam" id="PF24652">
    <property type="entry name" value="CEP76_C"/>
    <property type="match status" value="1"/>
</dbReference>
<dbReference type="InterPro" id="IPR056288">
    <property type="entry name" value="CEP76_C"/>
</dbReference>
<dbReference type="InterPro" id="IPR056290">
    <property type="entry name" value="CEPT76/DRC7_peptidase-like_dom"/>
</dbReference>
<dbReference type="InterPro" id="IPR052299">
    <property type="entry name" value="CEP76"/>
</dbReference>
<dbReference type="Proteomes" id="UP000224006">
    <property type="component" value="Chromosome V"/>
</dbReference>
<evidence type="ECO:0008006" key="8">
    <source>
        <dbReference type="Google" id="ProtNLM"/>
    </source>
</evidence>
<keyword evidence="2" id="KW-0963">Cytoplasm</keyword>
<dbReference type="PANTHER" id="PTHR46436">
    <property type="entry name" value="CENTROSOMAL PROTEIN OF 76 KDA"/>
    <property type="match status" value="1"/>
</dbReference>
<protein>
    <recommendedName>
        <fullName evidence="8">Centrosomal of 76 kDa protein</fullName>
    </recommendedName>
</protein>
<dbReference type="OrthoDB" id="5527234at2759"/>
<dbReference type="KEGG" id="bbes:BESB_059990"/>
<dbReference type="STRING" id="94643.A0A2A9MI88"/>
<accession>A0A2A9MI88</accession>
<organism evidence="6 7">
    <name type="scientific">Besnoitia besnoiti</name>
    <name type="common">Apicomplexan protozoan</name>
    <dbReference type="NCBI Taxonomy" id="94643"/>
    <lineage>
        <taxon>Eukaryota</taxon>
        <taxon>Sar</taxon>
        <taxon>Alveolata</taxon>
        <taxon>Apicomplexa</taxon>
        <taxon>Conoidasida</taxon>
        <taxon>Coccidia</taxon>
        <taxon>Eucoccidiorida</taxon>
        <taxon>Eimeriorina</taxon>
        <taxon>Sarcocystidae</taxon>
        <taxon>Besnoitia</taxon>
    </lineage>
</organism>
<keyword evidence="7" id="KW-1185">Reference proteome</keyword>
<evidence type="ECO:0000256" key="2">
    <source>
        <dbReference type="ARBA" id="ARBA00022490"/>
    </source>
</evidence>
<feature type="domain" description="CEP76/DRC7 peptidase-like" evidence="5">
    <location>
        <begin position="335"/>
        <end position="457"/>
    </location>
</feature>
<dbReference type="InterPro" id="IPR028926">
    <property type="entry name" value="CEP76-C2"/>
</dbReference>
<evidence type="ECO:0000259" key="5">
    <source>
        <dbReference type="Pfam" id="PF24656"/>
    </source>
</evidence>
<dbReference type="RefSeq" id="XP_029219121.1">
    <property type="nucleotide sequence ID" value="XM_029364413.1"/>
</dbReference>
<dbReference type="Pfam" id="PF15627">
    <property type="entry name" value="CEP76-C2"/>
    <property type="match status" value="1"/>
</dbReference>